<dbReference type="PANTHER" id="PTHR34468">
    <property type="entry name" value="MICROTUBULE-ASSOCIATED FUTSCH-LIKE PROTEIN"/>
    <property type="match status" value="1"/>
</dbReference>
<evidence type="ECO:0000256" key="1">
    <source>
        <dbReference type="SAM" id="MobiDB-lite"/>
    </source>
</evidence>
<keyword evidence="2" id="KW-1185">Reference proteome</keyword>
<feature type="region of interest" description="Disordered" evidence="1">
    <location>
        <begin position="105"/>
        <end position="126"/>
    </location>
</feature>
<feature type="compositionally biased region" description="Basic and acidic residues" evidence="1">
    <location>
        <begin position="269"/>
        <end position="278"/>
    </location>
</feature>
<dbReference type="PANTHER" id="PTHR34468:SF2">
    <property type="entry name" value="MICROTUBULE-ASSOCIATED FUTSCH-LIKE PROTEIN"/>
    <property type="match status" value="1"/>
</dbReference>
<feature type="compositionally biased region" description="Low complexity" evidence="1">
    <location>
        <begin position="282"/>
        <end position="293"/>
    </location>
</feature>
<evidence type="ECO:0000313" key="3">
    <source>
        <dbReference type="RefSeq" id="XP_027369129.1"/>
    </source>
</evidence>
<proteinExistence type="predicted"/>
<gene>
    <name evidence="3" type="primary">LOC113874973</name>
</gene>
<organism evidence="2 3">
    <name type="scientific">Abrus precatorius</name>
    <name type="common">Indian licorice</name>
    <name type="synonym">Glycine abrus</name>
    <dbReference type="NCBI Taxonomy" id="3816"/>
    <lineage>
        <taxon>Eukaryota</taxon>
        <taxon>Viridiplantae</taxon>
        <taxon>Streptophyta</taxon>
        <taxon>Embryophyta</taxon>
        <taxon>Tracheophyta</taxon>
        <taxon>Spermatophyta</taxon>
        <taxon>Magnoliopsida</taxon>
        <taxon>eudicotyledons</taxon>
        <taxon>Gunneridae</taxon>
        <taxon>Pentapetalae</taxon>
        <taxon>rosids</taxon>
        <taxon>fabids</taxon>
        <taxon>Fabales</taxon>
        <taxon>Fabaceae</taxon>
        <taxon>Papilionoideae</taxon>
        <taxon>50 kb inversion clade</taxon>
        <taxon>NPAAA clade</taxon>
        <taxon>indigoferoid/millettioid clade</taxon>
        <taxon>Abreae</taxon>
        <taxon>Abrus</taxon>
    </lineage>
</organism>
<dbReference type="OrthoDB" id="1930709at2759"/>
<name>A0A8B8MPI8_ABRPR</name>
<protein>
    <submittedName>
        <fullName evidence="3">Uncharacterized protein LOC113874973</fullName>
    </submittedName>
</protein>
<sequence length="330" mass="36251">MEEPIKEQPPSAGVSGNSARPKLQRYALRSSKFKENKPDFSNSSESKRGTSTPSVSRSVGVLDFSGKDKSTSAKPPRRLSIPVKASTTLSPKLVGNITPISETRTMRSGYSQASQSRTQTPISDIPRTSSRMKFNLLSSSSYWLSQIKLSESAAKHSLSLGFFKLALEAGCEPFQKMQDELKSYVGRNQLTELGEPVKELLESYNIAETIEQTQVSESISLVPEEGTRSSDDEVHCCSSSTMDTAKLKPKCNTAFIAPAVKETSQKNNDASRLRENLRKNTANSRSASGSGNRRLAKKSEKHTKQQTNKEKGKKSDVKEGKGAAIFHFLY</sequence>
<dbReference type="RefSeq" id="XP_027369129.1">
    <property type="nucleotide sequence ID" value="XM_027513328.1"/>
</dbReference>
<feature type="compositionally biased region" description="Basic and acidic residues" evidence="1">
    <location>
        <begin position="307"/>
        <end position="321"/>
    </location>
</feature>
<reference evidence="2" key="1">
    <citation type="journal article" date="2019" name="Toxins">
        <title>Detection of Abrin-Like and Prepropulchellin-Like Toxin Genes and Transcripts Using Whole Genome Sequencing and Full-Length Transcript Sequencing of Abrus precatorius.</title>
        <authorList>
            <person name="Hovde B.T."/>
            <person name="Daligault H.E."/>
            <person name="Hanschen E.R."/>
            <person name="Kunde Y.A."/>
            <person name="Johnson M.B."/>
            <person name="Starkenburg S.R."/>
            <person name="Johnson S.L."/>
        </authorList>
    </citation>
    <scope>NUCLEOTIDE SEQUENCE [LARGE SCALE GENOMIC DNA]</scope>
</reference>
<feature type="region of interest" description="Disordered" evidence="1">
    <location>
        <begin position="262"/>
        <end position="321"/>
    </location>
</feature>
<dbReference type="AlphaFoldDB" id="A0A8B8MPI8"/>
<dbReference type="Proteomes" id="UP000694853">
    <property type="component" value="Unplaced"/>
</dbReference>
<dbReference type="KEGG" id="aprc:113874973"/>
<feature type="compositionally biased region" description="Polar residues" evidence="1">
    <location>
        <begin position="39"/>
        <end position="57"/>
    </location>
</feature>
<evidence type="ECO:0000313" key="2">
    <source>
        <dbReference type="Proteomes" id="UP000694853"/>
    </source>
</evidence>
<accession>A0A8B8MPI8</accession>
<reference evidence="3" key="2">
    <citation type="submission" date="2025-08" db="UniProtKB">
        <authorList>
            <consortium name="RefSeq"/>
        </authorList>
    </citation>
    <scope>IDENTIFICATION</scope>
    <source>
        <tissue evidence="3">Young leaves</tissue>
    </source>
</reference>
<feature type="region of interest" description="Disordered" evidence="1">
    <location>
        <begin position="1"/>
        <end position="85"/>
    </location>
</feature>
<dbReference type="GeneID" id="113874973"/>